<protein>
    <recommendedName>
        <fullName evidence="4">Conjugation TrbI-like protein</fullName>
    </recommendedName>
</protein>
<keyword evidence="1" id="KW-0732">Signal</keyword>
<evidence type="ECO:0000256" key="1">
    <source>
        <dbReference type="SAM" id="SignalP"/>
    </source>
</evidence>
<proteinExistence type="predicted"/>
<dbReference type="RefSeq" id="WP_089407236.1">
    <property type="nucleotide sequence ID" value="NZ_FZOU01000001.1"/>
</dbReference>
<dbReference type="OrthoDB" id="115276at2"/>
<evidence type="ECO:0008006" key="4">
    <source>
        <dbReference type="Google" id="ProtNLM"/>
    </source>
</evidence>
<sequence>MKTTQTNLAAAALLAFATSAAFGQTSGVSHPDETVIQQQPIQDAPAATAPVAATPATTAPAETVYLPYNPGKPAPVLSAAAASTELAPANDVTLNRRSTAALPDPDAGIVTRVAGPSNELPPGTLLKVRMVEGLSTKATTPGSRFDATLAEAVLRDGQVMLPVGTILSGRVTEVHGGRRIKGAASILLQPQILTLPDGTHYTIHGQVIDTNLYRSTKVDREGKIVRRDHPKETATVLALTTGSAAAAGAVFGGGAGALIGAGVGAGLSTAWWLKQDRQTSLPPETGLTISLTAPLAFPTK</sequence>
<name>A0A239EI22_9BACT</name>
<dbReference type="EMBL" id="FZOU01000001">
    <property type="protein sequence ID" value="SNS44209.1"/>
    <property type="molecule type" value="Genomic_DNA"/>
</dbReference>
<evidence type="ECO:0000313" key="3">
    <source>
        <dbReference type="Proteomes" id="UP000198356"/>
    </source>
</evidence>
<feature type="chain" id="PRO_5013076907" description="Conjugation TrbI-like protein" evidence="1">
    <location>
        <begin position="24"/>
        <end position="300"/>
    </location>
</feature>
<dbReference type="Proteomes" id="UP000198356">
    <property type="component" value="Unassembled WGS sequence"/>
</dbReference>
<dbReference type="AlphaFoldDB" id="A0A239EI22"/>
<keyword evidence="3" id="KW-1185">Reference proteome</keyword>
<organism evidence="2 3">
    <name type="scientific">Granulicella rosea</name>
    <dbReference type="NCBI Taxonomy" id="474952"/>
    <lineage>
        <taxon>Bacteria</taxon>
        <taxon>Pseudomonadati</taxon>
        <taxon>Acidobacteriota</taxon>
        <taxon>Terriglobia</taxon>
        <taxon>Terriglobales</taxon>
        <taxon>Acidobacteriaceae</taxon>
        <taxon>Granulicella</taxon>
    </lineage>
</organism>
<evidence type="ECO:0000313" key="2">
    <source>
        <dbReference type="EMBL" id="SNS44209.1"/>
    </source>
</evidence>
<feature type="signal peptide" evidence="1">
    <location>
        <begin position="1"/>
        <end position="23"/>
    </location>
</feature>
<gene>
    <name evidence="2" type="ORF">SAMN05421770_101989</name>
</gene>
<reference evidence="2 3" key="1">
    <citation type="submission" date="2017-06" db="EMBL/GenBank/DDBJ databases">
        <authorList>
            <person name="Kim H.J."/>
            <person name="Triplett B.A."/>
        </authorList>
    </citation>
    <scope>NUCLEOTIDE SEQUENCE [LARGE SCALE GENOMIC DNA]</scope>
    <source>
        <strain evidence="2 3">DSM 18704</strain>
    </source>
</reference>
<accession>A0A239EI22</accession>